<keyword evidence="6" id="KW-1185">Reference proteome</keyword>
<dbReference type="EMBL" id="JAUTXY010000002">
    <property type="protein sequence ID" value="MEE2057234.1"/>
    <property type="molecule type" value="Genomic_DNA"/>
</dbReference>
<proteinExistence type="inferred from homology"/>
<comment type="caution">
    <text evidence="5">The sequence shown here is derived from an EMBL/GenBank/DDBJ whole genome shotgun (WGS) entry which is preliminary data.</text>
</comment>
<gene>
    <name evidence="5" type="ORF">Q7514_06795</name>
</gene>
<reference evidence="5 6" key="1">
    <citation type="submission" date="2023-07" db="EMBL/GenBank/DDBJ databases">
        <authorList>
            <person name="Girao M."/>
            <person name="Carvalho M.F."/>
        </authorList>
    </citation>
    <scope>NUCLEOTIDE SEQUENCE [LARGE SCALE GENOMIC DNA]</scope>
    <source>
        <strain evidence="5 6">YIM65754</strain>
    </source>
</reference>
<evidence type="ECO:0000256" key="1">
    <source>
        <dbReference type="ARBA" id="ARBA00005695"/>
    </source>
</evidence>
<evidence type="ECO:0000313" key="5">
    <source>
        <dbReference type="EMBL" id="MEE2057234.1"/>
    </source>
</evidence>
<sequence>MGPKRSGEIDPNGTINVANVAGTPTLDPHATTSEIVWMLCTMPLVYDQLFSVDQDGKLEGRLAENWTYSKDGLGLNFTLRDDVVFREGTRLDAAVVKTNLDRARTLDTPVVKKRMEPVTAVEVVGPYEVRLTLATPTIPYVLAECSGFIMHPDLIANGDPAIETNGSDAYSVASFTPRERLELVRDHDNYWDPDAARVETVTFQAISDKQSYVNAVVGEQVDLGNYQSYGDVAKGQDHLQVVQVPPAPAFKSCSTRRSPRSTNWRFVRQSTMRSTVCRSWRRSCRDRR</sequence>
<name>A0ABU7L6S1_9NOCA</name>
<accession>A0ABU7L6S1</accession>
<dbReference type="SUPFAM" id="SSF53850">
    <property type="entry name" value="Periplasmic binding protein-like II"/>
    <property type="match status" value="1"/>
</dbReference>
<evidence type="ECO:0000259" key="4">
    <source>
        <dbReference type="Pfam" id="PF00496"/>
    </source>
</evidence>
<comment type="similarity">
    <text evidence="1">Belongs to the bacterial solute-binding protein 5 family.</text>
</comment>
<evidence type="ECO:0000256" key="2">
    <source>
        <dbReference type="ARBA" id="ARBA00022448"/>
    </source>
</evidence>
<dbReference type="Pfam" id="PF00496">
    <property type="entry name" value="SBP_bac_5"/>
    <property type="match status" value="1"/>
</dbReference>
<dbReference type="Proteomes" id="UP001336020">
    <property type="component" value="Unassembled WGS sequence"/>
</dbReference>
<keyword evidence="2" id="KW-0813">Transport</keyword>
<dbReference type="Gene3D" id="3.40.190.10">
    <property type="entry name" value="Periplasmic binding protein-like II"/>
    <property type="match status" value="1"/>
</dbReference>
<dbReference type="PANTHER" id="PTHR30290:SF9">
    <property type="entry name" value="OLIGOPEPTIDE-BINDING PROTEIN APPA"/>
    <property type="match status" value="1"/>
</dbReference>
<dbReference type="PANTHER" id="PTHR30290">
    <property type="entry name" value="PERIPLASMIC BINDING COMPONENT OF ABC TRANSPORTER"/>
    <property type="match status" value="1"/>
</dbReference>
<evidence type="ECO:0000313" key="6">
    <source>
        <dbReference type="Proteomes" id="UP001336020"/>
    </source>
</evidence>
<organism evidence="5 6">
    <name type="scientific">Rhodococcus artemisiae</name>
    <dbReference type="NCBI Taxonomy" id="714159"/>
    <lineage>
        <taxon>Bacteria</taxon>
        <taxon>Bacillati</taxon>
        <taxon>Actinomycetota</taxon>
        <taxon>Actinomycetes</taxon>
        <taxon>Mycobacteriales</taxon>
        <taxon>Nocardiaceae</taxon>
        <taxon>Rhodococcus</taxon>
    </lineage>
</organism>
<dbReference type="InterPro" id="IPR039424">
    <property type="entry name" value="SBP_5"/>
</dbReference>
<evidence type="ECO:0000256" key="3">
    <source>
        <dbReference type="ARBA" id="ARBA00022729"/>
    </source>
</evidence>
<dbReference type="RefSeq" id="WP_330132484.1">
    <property type="nucleotide sequence ID" value="NZ_JAUTXY010000002.1"/>
</dbReference>
<keyword evidence="3" id="KW-0732">Signal</keyword>
<feature type="domain" description="Solute-binding protein family 5" evidence="4">
    <location>
        <begin position="58"/>
        <end position="241"/>
    </location>
</feature>
<dbReference type="InterPro" id="IPR000914">
    <property type="entry name" value="SBP_5_dom"/>
</dbReference>
<protein>
    <submittedName>
        <fullName evidence="5">ABC transporter substrate-binding protein</fullName>
    </submittedName>
</protein>